<reference evidence="4 5" key="1">
    <citation type="submission" date="2016-10" db="EMBL/GenBank/DDBJ databases">
        <authorList>
            <person name="de Groot N.N."/>
        </authorList>
    </citation>
    <scope>NUCLEOTIDE SEQUENCE [LARGE SCALE GENOMIC DNA]</scope>
    <source>
        <strain evidence="4 5">DSM 7343</strain>
    </source>
</reference>
<dbReference type="InterPro" id="IPR011006">
    <property type="entry name" value="CheY-like_superfamily"/>
</dbReference>
<dbReference type="Proteomes" id="UP000199409">
    <property type="component" value="Unassembled WGS sequence"/>
</dbReference>
<evidence type="ECO:0000259" key="3">
    <source>
        <dbReference type="PROSITE" id="PS51832"/>
    </source>
</evidence>
<dbReference type="SMART" id="SM00471">
    <property type="entry name" value="HDc"/>
    <property type="match status" value="1"/>
</dbReference>
<dbReference type="SUPFAM" id="SSF109604">
    <property type="entry name" value="HD-domain/PDEase-like"/>
    <property type="match status" value="1"/>
</dbReference>
<dbReference type="InterPro" id="IPR037522">
    <property type="entry name" value="HD_GYP_dom"/>
</dbReference>
<evidence type="ECO:0000313" key="5">
    <source>
        <dbReference type="Proteomes" id="UP000199409"/>
    </source>
</evidence>
<sequence length="451" mass="50824">MSEKKAPEKMIKILLVDDEVNIAKALRRLLMDADLYEIYIANSGADALTLLTKHSDIGVIISDQRMPEMTGVEFLQKARDIVPEAIRILLTGYADIEASIAAINKGAVFRYLSKPWDDNSILQAVAEAARNFWLVAENRRLNALVLKQKDELQEWNQRLKQRVLDQTATIRARGDELSISNKLLKKSFDETIKTLAGLFELRDSRASGHSRNVAELVRAMAGKLGLPEEEKNQICSAGLLHDIGKIGISDKVLVKLPQELDSQERQEYQTHVIRGQTAIDMVPTLREVSVLIRHHHERYDGKGFPDKLKGDAIPLGARIICAVDMFERKLNQFPECDALSSALNSLEMEWGTSLDPTMRAALEESAQEVYTYLDLSSEVIEIKIAPKDLKPGMQLRRDLHSGTGVLLLKQGIIFDENSIDAVKRCFMIDPFEREICVMIKRDELNVFCESV</sequence>
<evidence type="ECO:0000313" key="4">
    <source>
        <dbReference type="EMBL" id="SEA34615.1"/>
    </source>
</evidence>
<dbReference type="PROSITE" id="PS50110">
    <property type="entry name" value="RESPONSE_REGULATORY"/>
    <property type="match status" value="1"/>
</dbReference>
<gene>
    <name evidence="4" type="ORF">SAMN05660420_01812</name>
</gene>
<keyword evidence="1" id="KW-0597">Phosphoprotein</keyword>
<dbReference type="Pfam" id="PF00072">
    <property type="entry name" value="Response_reg"/>
    <property type="match status" value="1"/>
</dbReference>
<evidence type="ECO:0000256" key="1">
    <source>
        <dbReference type="PROSITE-ProRule" id="PRU00169"/>
    </source>
</evidence>
<protein>
    <submittedName>
        <fullName evidence="4">Response regulator c-di-GMP phosphodiesterase, RpfG family, contains REC and HD-GYP domains</fullName>
    </submittedName>
</protein>
<dbReference type="EMBL" id="FNQN01000005">
    <property type="protein sequence ID" value="SEA34615.1"/>
    <property type="molecule type" value="Genomic_DNA"/>
</dbReference>
<dbReference type="AlphaFoldDB" id="A0A1H4AF44"/>
<name>A0A1H4AF44_9BACT</name>
<dbReference type="SUPFAM" id="SSF52172">
    <property type="entry name" value="CheY-like"/>
    <property type="match status" value="1"/>
</dbReference>
<feature type="domain" description="Response regulatory" evidence="2">
    <location>
        <begin position="12"/>
        <end position="129"/>
    </location>
</feature>
<organism evidence="4 5">
    <name type="scientific">Desulfuromusa kysingii</name>
    <dbReference type="NCBI Taxonomy" id="37625"/>
    <lineage>
        <taxon>Bacteria</taxon>
        <taxon>Pseudomonadati</taxon>
        <taxon>Thermodesulfobacteriota</taxon>
        <taxon>Desulfuromonadia</taxon>
        <taxon>Desulfuromonadales</taxon>
        <taxon>Geopsychrobacteraceae</taxon>
        <taxon>Desulfuromusa</taxon>
    </lineage>
</organism>
<dbReference type="CDD" id="cd00077">
    <property type="entry name" value="HDc"/>
    <property type="match status" value="1"/>
</dbReference>
<dbReference type="STRING" id="37625.SAMN05660420_01812"/>
<dbReference type="PANTHER" id="PTHR45228:SF8">
    <property type="entry name" value="TWO-COMPONENT RESPONSE REGULATOR-RELATED"/>
    <property type="match status" value="1"/>
</dbReference>
<feature type="modified residue" description="4-aspartylphosphate" evidence="1">
    <location>
        <position position="63"/>
    </location>
</feature>
<dbReference type="PROSITE" id="PS51832">
    <property type="entry name" value="HD_GYP"/>
    <property type="match status" value="1"/>
</dbReference>
<dbReference type="CDD" id="cd17569">
    <property type="entry name" value="REC_HupR-like"/>
    <property type="match status" value="1"/>
</dbReference>
<dbReference type="InterPro" id="IPR052020">
    <property type="entry name" value="Cyclic_di-GMP/3'3'-cGAMP_PDE"/>
</dbReference>
<proteinExistence type="predicted"/>
<dbReference type="SMART" id="SM00448">
    <property type="entry name" value="REC"/>
    <property type="match status" value="1"/>
</dbReference>
<evidence type="ECO:0000259" key="2">
    <source>
        <dbReference type="PROSITE" id="PS50110"/>
    </source>
</evidence>
<dbReference type="RefSeq" id="WP_092347109.1">
    <property type="nucleotide sequence ID" value="NZ_FNQN01000005.1"/>
</dbReference>
<dbReference type="GO" id="GO:0000160">
    <property type="term" value="P:phosphorelay signal transduction system"/>
    <property type="evidence" value="ECO:0007669"/>
    <property type="project" value="InterPro"/>
</dbReference>
<dbReference type="PANTHER" id="PTHR45228">
    <property type="entry name" value="CYCLIC DI-GMP PHOSPHODIESTERASE TM_0186-RELATED"/>
    <property type="match status" value="1"/>
</dbReference>
<keyword evidence="5" id="KW-1185">Reference proteome</keyword>
<dbReference type="OrthoDB" id="5392850at2"/>
<accession>A0A1H4AF44</accession>
<feature type="domain" description="HD-GYP" evidence="3">
    <location>
        <begin position="184"/>
        <end position="378"/>
    </location>
</feature>
<dbReference type="InterPro" id="IPR001789">
    <property type="entry name" value="Sig_transdc_resp-reg_receiver"/>
</dbReference>
<dbReference type="Gene3D" id="3.40.50.2300">
    <property type="match status" value="1"/>
</dbReference>
<dbReference type="InterPro" id="IPR003607">
    <property type="entry name" value="HD/PDEase_dom"/>
</dbReference>
<dbReference type="Gene3D" id="1.10.3210.10">
    <property type="entry name" value="Hypothetical protein af1432"/>
    <property type="match status" value="1"/>
</dbReference>
<dbReference type="Pfam" id="PF13487">
    <property type="entry name" value="HD_5"/>
    <property type="match status" value="1"/>
</dbReference>